<dbReference type="EMBL" id="SDIF01000040">
    <property type="protein sequence ID" value="RXS66172.1"/>
    <property type="molecule type" value="Genomic_DNA"/>
</dbReference>
<accession>A0A4Q1QSU3</accession>
<protein>
    <submittedName>
        <fullName evidence="2">Uncharacterized protein</fullName>
    </submittedName>
</protein>
<name>A0A4Q1QSU3_9ACTN</name>
<feature type="region of interest" description="Disordered" evidence="1">
    <location>
        <begin position="1"/>
        <end position="74"/>
    </location>
</feature>
<comment type="caution">
    <text evidence="2">The sequence shown here is derived from an EMBL/GenBank/DDBJ whole genome shotgun (WGS) entry which is preliminary data.</text>
</comment>
<dbReference type="Proteomes" id="UP000289482">
    <property type="component" value="Unassembled WGS sequence"/>
</dbReference>
<feature type="compositionally biased region" description="Low complexity" evidence="1">
    <location>
        <begin position="35"/>
        <end position="54"/>
    </location>
</feature>
<sequence>MPRTSTASARSPPADAKGSRCTSPRPWPPSARCCSRPWASPDAARPRSPGSRAPLPAPPRPPARPMSPTPWATR</sequence>
<evidence type="ECO:0000256" key="1">
    <source>
        <dbReference type="SAM" id="MobiDB-lite"/>
    </source>
</evidence>
<reference evidence="2 3" key="1">
    <citation type="submission" date="2019-01" db="EMBL/GenBank/DDBJ databases">
        <title>Draft genome sequences of the type strain Streptomyces sioyaensis DSM 40032 and its novel strain, TM32, a thermotolerant antibiotics-producing actinobacterium.</title>
        <authorList>
            <person name="Nakaew N."/>
            <person name="Lumyong S."/>
            <person name="Sloan W.T."/>
            <person name="Sungthong R."/>
        </authorList>
    </citation>
    <scope>NUCLEOTIDE SEQUENCE [LARGE SCALE GENOMIC DNA]</scope>
    <source>
        <strain evidence="2 3">DSM 40032</strain>
    </source>
</reference>
<feature type="compositionally biased region" description="Pro residues" evidence="1">
    <location>
        <begin position="55"/>
        <end position="68"/>
    </location>
</feature>
<evidence type="ECO:0000313" key="3">
    <source>
        <dbReference type="Proteomes" id="UP000289482"/>
    </source>
</evidence>
<organism evidence="2 3">
    <name type="scientific">Streptomyces sioyaensis</name>
    <dbReference type="NCBI Taxonomy" id="67364"/>
    <lineage>
        <taxon>Bacteria</taxon>
        <taxon>Bacillati</taxon>
        <taxon>Actinomycetota</taxon>
        <taxon>Actinomycetes</taxon>
        <taxon>Kitasatosporales</taxon>
        <taxon>Streptomycetaceae</taxon>
        <taxon>Streptomyces</taxon>
    </lineage>
</organism>
<proteinExistence type="predicted"/>
<dbReference type="AlphaFoldDB" id="A0A4Q1QSU3"/>
<evidence type="ECO:0000313" key="2">
    <source>
        <dbReference type="EMBL" id="RXS66172.1"/>
    </source>
</evidence>
<gene>
    <name evidence="2" type="ORF">EST54_16125</name>
</gene>
<keyword evidence="3" id="KW-1185">Reference proteome</keyword>